<dbReference type="GO" id="GO:0008239">
    <property type="term" value="F:dipeptidyl-peptidase activity"/>
    <property type="evidence" value="ECO:0007669"/>
    <property type="project" value="TreeGrafter"/>
</dbReference>
<keyword evidence="4" id="KW-1185">Reference proteome</keyword>
<dbReference type="GO" id="GO:0006508">
    <property type="term" value="P:proteolysis"/>
    <property type="evidence" value="ECO:0007669"/>
    <property type="project" value="InterPro"/>
</dbReference>
<evidence type="ECO:0000313" key="4">
    <source>
        <dbReference type="Proteomes" id="UP000184420"/>
    </source>
</evidence>
<evidence type="ECO:0000313" key="3">
    <source>
        <dbReference type="EMBL" id="SHL58748.1"/>
    </source>
</evidence>
<accession>A0A1M7BUM7</accession>
<evidence type="ECO:0000259" key="2">
    <source>
        <dbReference type="Pfam" id="PF00326"/>
    </source>
</evidence>
<dbReference type="Pfam" id="PF00326">
    <property type="entry name" value="Peptidase_S9"/>
    <property type="match status" value="1"/>
</dbReference>
<dbReference type="STRING" id="1419482.SAMN05444266_10481"/>
<dbReference type="Gene3D" id="3.40.50.1820">
    <property type="entry name" value="alpha/beta hydrolase"/>
    <property type="match status" value="1"/>
</dbReference>
<evidence type="ECO:0000256" key="1">
    <source>
        <dbReference type="SAM" id="MobiDB-lite"/>
    </source>
</evidence>
<dbReference type="Proteomes" id="UP000184420">
    <property type="component" value="Unassembled WGS sequence"/>
</dbReference>
<gene>
    <name evidence="3" type="ORF">SAMN05444266_10481</name>
</gene>
<dbReference type="RefSeq" id="WP_073080626.1">
    <property type="nucleotide sequence ID" value="NZ_FRBL01000004.1"/>
</dbReference>
<sequence>MKHIKMPAKGSIKLNILICTLFALLIVNDSLCAQDKPAIIPSSYDHWPILNSTGTKFSYSGNYFAYQIIDKKSGTNKVTFESVDQKWKSTFNSVHSFEITNLGSKEIGLILIKDSLWIITLGTKKVLLKTNVRNVTVSQPNGQEAYSVLKSQWILVNKKDKSTELINTKSENSLLFDSVEQTLFLRNNETPIIKSNTFLLRINQTLKVDTIYKFSSDQEILTRAIYSIAAQKFFILVYTPKQSKIVEIGKTSNILICDENIPGKFDMKLDPYSLSIADHDSTIIFNLLPQLNLKTNATDTSVTSLVIWSHLDNKISLNSDEVNGKDLKITYAYNIFKSELHPLENDSLVLTGTPSGEWAIINSRAQFEDPAGTLLKNKILEPIQLISVKGKGIIRPGIMRSTIRGMSPLTKNIVYLKDSTIFVFNTGNQTHYPILKVHNHTELETNEPPTVSIAGWSLDNDTVYLYSNYDILMVSCENKFPIINLTSGYGASNKIQFFLRTGQFDNKIQYADLKFLPAIDKKTMQHGFFSIYPGTNKKPTKLNFGPFYYVHIQQLSVLGSTPIQFPIKSRGSDRYIVTRSTVNQAPNLFFTKDFKHLTQLTFVKPEAKYNWMKSELIQYYLPNNIKINGILYKPENYDSTKKYPLIISSYQEQSQALNGYIEPQDLCTSCLPNITTYVSNGYMVFVPDIYRPQGNTFMGATETILGALEKLSKIRQIDMDHVGIVGCSFSGTTTEFILTKVKAFKAAVISSALANPISGFNMLTQSGLNSLWYQRGQGNFGVSLYENPQLYIDNAAILKVNKIETPILLMHTTNDDRCPIYDAIQFFVALRNQNKKVWLLEYKKGIHGVYGNDAPDFSMRMRQFFDHYLKEMPAPLWMTSKTKDPWSTIKNNQNLPLVNQQQGNTHLSH</sequence>
<dbReference type="PANTHER" id="PTHR11731">
    <property type="entry name" value="PROTEASE FAMILY S9B,C DIPEPTIDYL-PEPTIDASE IV-RELATED"/>
    <property type="match status" value="1"/>
</dbReference>
<feature type="domain" description="Peptidase S9 prolyl oligopeptidase catalytic" evidence="2">
    <location>
        <begin position="704"/>
        <end position="870"/>
    </location>
</feature>
<feature type="region of interest" description="Disordered" evidence="1">
    <location>
        <begin position="890"/>
        <end position="909"/>
    </location>
</feature>
<dbReference type="OrthoDB" id="9812921at2"/>
<organism evidence="3 4">
    <name type="scientific">Chitinophaga jiangningensis</name>
    <dbReference type="NCBI Taxonomy" id="1419482"/>
    <lineage>
        <taxon>Bacteria</taxon>
        <taxon>Pseudomonadati</taxon>
        <taxon>Bacteroidota</taxon>
        <taxon>Chitinophagia</taxon>
        <taxon>Chitinophagales</taxon>
        <taxon>Chitinophagaceae</taxon>
        <taxon>Chitinophaga</taxon>
    </lineage>
</organism>
<dbReference type="AlphaFoldDB" id="A0A1M7BUM7"/>
<dbReference type="SUPFAM" id="SSF53474">
    <property type="entry name" value="alpha/beta-Hydrolases"/>
    <property type="match status" value="1"/>
</dbReference>
<dbReference type="PANTHER" id="PTHR11731:SF193">
    <property type="entry name" value="DIPEPTIDYL PEPTIDASE 9"/>
    <property type="match status" value="1"/>
</dbReference>
<dbReference type="InterPro" id="IPR050278">
    <property type="entry name" value="Serine_Prot_S9B/DPPIV"/>
</dbReference>
<proteinExistence type="predicted"/>
<dbReference type="InterPro" id="IPR001375">
    <property type="entry name" value="Peptidase_S9_cat"/>
</dbReference>
<reference evidence="3 4" key="1">
    <citation type="submission" date="2016-11" db="EMBL/GenBank/DDBJ databases">
        <authorList>
            <person name="Jaros S."/>
            <person name="Januszkiewicz K."/>
            <person name="Wedrychowicz H."/>
        </authorList>
    </citation>
    <scope>NUCLEOTIDE SEQUENCE [LARGE SCALE GENOMIC DNA]</scope>
    <source>
        <strain evidence="3 4">DSM 27406</strain>
    </source>
</reference>
<dbReference type="EMBL" id="FRBL01000004">
    <property type="protein sequence ID" value="SHL58748.1"/>
    <property type="molecule type" value="Genomic_DNA"/>
</dbReference>
<dbReference type="GO" id="GO:0008236">
    <property type="term" value="F:serine-type peptidase activity"/>
    <property type="evidence" value="ECO:0007669"/>
    <property type="project" value="InterPro"/>
</dbReference>
<dbReference type="InterPro" id="IPR029058">
    <property type="entry name" value="AB_hydrolase_fold"/>
</dbReference>
<protein>
    <submittedName>
        <fullName evidence="3">Prolyl oligopeptidase family protein</fullName>
    </submittedName>
</protein>
<name>A0A1M7BUM7_9BACT</name>
<feature type="compositionally biased region" description="Low complexity" evidence="1">
    <location>
        <begin position="891"/>
        <end position="909"/>
    </location>
</feature>